<dbReference type="EMBL" id="UZAN01056726">
    <property type="protein sequence ID" value="VDP91378.1"/>
    <property type="molecule type" value="Genomic_DNA"/>
</dbReference>
<dbReference type="GO" id="GO:0006281">
    <property type="term" value="P:DNA repair"/>
    <property type="evidence" value="ECO:0007669"/>
    <property type="project" value="UniProtKB-KW"/>
</dbReference>
<evidence type="ECO:0000313" key="8">
    <source>
        <dbReference type="Proteomes" id="UP000272942"/>
    </source>
</evidence>
<dbReference type="Proteomes" id="UP000272942">
    <property type="component" value="Unassembled WGS sequence"/>
</dbReference>
<dbReference type="GO" id="GO:0006334">
    <property type="term" value="P:nucleosome assembly"/>
    <property type="evidence" value="ECO:0007669"/>
    <property type="project" value="TreeGrafter"/>
</dbReference>
<evidence type="ECO:0000259" key="6">
    <source>
        <dbReference type="Pfam" id="PF12253"/>
    </source>
</evidence>
<feature type="compositionally biased region" description="Acidic residues" evidence="5">
    <location>
        <begin position="62"/>
        <end position="73"/>
    </location>
</feature>
<dbReference type="InterPro" id="IPR022043">
    <property type="entry name" value="CAF1A_DD"/>
</dbReference>
<evidence type="ECO:0000256" key="4">
    <source>
        <dbReference type="ARBA" id="ARBA00023242"/>
    </source>
</evidence>
<proteinExistence type="predicted"/>
<dbReference type="GO" id="GO:0033186">
    <property type="term" value="C:CAF-1 complex"/>
    <property type="evidence" value="ECO:0007669"/>
    <property type="project" value="TreeGrafter"/>
</dbReference>
<dbReference type="OrthoDB" id="79480at2759"/>
<feature type="compositionally biased region" description="Acidic residues" evidence="5">
    <location>
        <begin position="80"/>
        <end position="99"/>
    </location>
</feature>
<gene>
    <name evidence="7" type="ORF">ECPE_LOCUS14106</name>
</gene>
<protein>
    <recommendedName>
        <fullName evidence="6">Chromatin assembly factor 1 subunit A dimerization domain-containing protein</fullName>
    </recommendedName>
</protein>
<sequence length="230" mass="27196">MPMLKRHGCRGPGGTVWLRAKLFQFVENYRPAYYGTWRRGSHIVTGRRPFARDQLELDYTVDSDDEWEEEEPGESITQSDNEEEEEEKEEEEEEDEDDQFFVPHEMKMLRQRLSVVEYEAAHRRGMQRLKPLVLGPMWLPNPIELPSITQVGADSVRELDEEKENLECVRSHGASVSLGVEKAELQLIRSALSVYRSAPFRFSIRVKFLNILQFVFFTRQSRYFLYWLER</sequence>
<dbReference type="Pfam" id="PF12253">
    <property type="entry name" value="CAF1A_dimeriz"/>
    <property type="match status" value="1"/>
</dbReference>
<dbReference type="PANTHER" id="PTHR15272:SF0">
    <property type="entry name" value="CHROMATIN ASSEMBLY FACTOR 1 SUBUNIT A"/>
    <property type="match status" value="1"/>
</dbReference>
<comment type="subcellular location">
    <subcellularLocation>
        <location evidence="1">Nucleus</location>
    </subcellularLocation>
</comment>
<name>A0A3P8I617_9TREM</name>
<dbReference type="PANTHER" id="PTHR15272">
    <property type="entry name" value="CHROMATIN ASSEMBLY FACTOR 1 SUBUNIT A CAF-1 SUBUNIT A"/>
    <property type="match status" value="1"/>
</dbReference>
<dbReference type="GO" id="GO:0005634">
    <property type="term" value="C:nucleus"/>
    <property type="evidence" value="ECO:0007669"/>
    <property type="project" value="UniProtKB-SubCell"/>
</dbReference>
<reference evidence="7 8" key="1">
    <citation type="submission" date="2018-11" db="EMBL/GenBank/DDBJ databases">
        <authorList>
            <consortium name="Pathogen Informatics"/>
        </authorList>
    </citation>
    <scope>NUCLEOTIDE SEQUENCE [LARGE SCALE GENOMIC DNA]</scope>
    <source>
        <strain evidence="7 8">Egypt</strain>
    </source>
</reference>
<evidence type="ECO:0000256" key="2">
    <source>
        <dbReference type="ARBA" id="ARBA00022763"/>
    </source>
</evidence>
<keyword evidence="8" id="KW-1185">Reference proteome</keyword>
<evidence type="ECO:0000256" key="1">
    <source>
        <dbReference type="ARBA" id="ARBA00004123"/>
    </source>
</evidence>
<organism evidence="7 8">
    <name type="scientific">Echinostoma caproni</name>
    <dbReference type="NCBI Taxonomy" id="27848"/>
    <lineage>
        <taxon>Eukaryota</taxon>
        <taxon>Metazoa</taxon>
        <taxon>Spiralia</taxon>
        <taxon>Lophotrochozoa</taxon>
        <taxon>Platyhelminthes</taxon>
        <taxon>Trematoda</taxon>
        <taxon>Digenea</taxon>
        <taxon>Plagiorchiida</taxon>
        <taxon>Echinostomata</taxon>
        <taxon>Echinostomatoidea</taxon>
        <taxon>Echinostomatidae</taxon>
        <taxon>Echinostoma</taxon>
    </lineage>
</organism>
<keyword evidence="3" id="KW-0234">DNA repair</keyword>
<accession>A0A3P8I617</accession>
<evidence type="ECO:0000256" key="5">
    <source>
        <dbReference type="SAM" id="MobiDB-lite"/>
    </source>
</evidence>
<dbReference type="AlphaFoldDB" id="A0A3P8I617"/>
<keyword evidence="4" id="KW-0539">Nucleus</keyword>
<evidence type="ECO:0000256" key="3">
    <source>
        <dbReference type="ARBA" id="ARBA00023204"/>
    </source>
</evidence>
<feature type="domain" description="Chromatin assembly factor 1 subunit A dimerization" evidence="6">
    <location>
        <begin position="21"/>
        <end position="93"/>
    </location>
</feature>
<feature type="region of interest" description="Disordered" evidence="5">
    <location>
        <begin position="62"/>
        <end position="99"/>
    </location>
</feature>
<evidence type="ECO:0000313" key="7">
    <source>
        <dbReference type="EMBL" id="VDP91378.1"/>
    </source>
</evidence>
<keyword evidence="2" id="KW-0227">DNA damage</keyword>